<dbReference type="EMBL" id="QUOU01000001">
    <property type="protein sequence ID" value="REL28692.1"/>
    <property type="molecule type" value="Genomic_DNA"/>
</dbReference>
<dbReference type="PANTHER" id="PTHR38834:SF3">
    <property type="entry name" value="SOLUTE-BINDING PROTEIN FAMILY 3_N-TERMINAL DOMAIN-CONTAINING PROTEIN"/>
    <property type="match status" value="1"/>
</dbReference>
<dbReference type="Proteomes" id="UP000256478">
    <property type="component" value="Unassembled WGS sequence"/>
</dbReference>
<comment type="caution">
    <text evidence="1">The sequence shown here is derived from an EMBL/GenBank/DDBJ whole genome shotgun (WGS) entry which is preliminary data.</text>
</comment>
<dbReference type="OrthoDB" id="8587856at2"/>
<organism evidence="1 2">
    <name type="scientific">Thalassotalea euphylliae</name>
    <dbReference type="NCBI Taxonomy" id="1655234"/>
    <lineage>
        <taxon>Bacteria</taxon>
        <taxon>Pseudomonadati</taxon>
        <taxon>Pseudomonadota</taxon>
        <taxon>Gammaproteobacteria</taxon>
        <taxon>Alteromonadales</taxon>
        <taxon>Colwelliaceae</taxon>
        <taxon>Thalassotalea</taxon>
    </lineage>
</organism>
<evidence type="ECO:0000313" key="2">
    <source>
        <dbReference type="Proteomes" id="UP000256478"/>
    </source>
</evidence>
<evidence type="ECO:0008006" key="3">
    <source>
        <dbReference type="Google" id="ProtNLM"/>
    </source>
</evidence>
<dbReference type="AlphaFoldDB" id="A0A3E0TXT8"/>
<reference evidence="1 2" key="1">
    <citation type="submission" date="2018-08" db="EMBL/GenBank/DDBJ databases">
        <title>Thalassotalea euphylliae genome.</title>
        <authorList>
            <person name="Summers S."/>
            <person name="Rice S.A."/>
            <person name="Freckelton M.L."/>
            <person name="Nedved B.T."/>
            <person name="Hadfield M.G."/>
        </authorList>
    </citation>
    <scope>NUCLEOTIDE SEQUENCE [LARGE SCALE GENOMIC DNA]</scope>
    <source>
        <strain evidence="1 2">H1</strain>
    </source>
</reference>
<dbReference type="RefSeq" id="WP_116009721.1">
    <property type="nucleotide sequence ID" value="NZ_QUOU01000001.1"/>
</dbReference>
<sequence>MNSFTVLPCRFIAVLLIIWPIWAVKADNATSERIDVLVEDAYPMQYMERGNYLGPIAEQVIKLLAKADIEEYQFTLIPWPRAVVMAKNKPNTLIVGLARIPQREQDYLWVTPVVRLDYQFYSTATILQEQTIDEDTVKSMRIGTVINSMLDQHLRSQGFTQVQAVPYAEQNFDKLINRRIDVIPASSRDFMASCRIVRHDCHRFVPVLPIDLPTKTLWLAASKTTEKHLIERLHLAAKSIEP</sequence>
<dbReference type="SUPFAM" id="SSF53850">
    <property type="entry name" value="Periplasmic binding protein-like II"/>
    <property type="match status" value="1"/>
</dbReference>
<evidence type="ECO:0000313" key="1">
    <source>
        <dbReference type="EMBL" id="REL28692.1"/>
    </source>
</evidence>
<dbReference type="PANTHER" id="PTHR38834">
    <property type="entry name" value="PERIPLASMIC SUBSTRATE BINDING PROTEIN FAMILY 3"/>
    <property type="match status" value="1"/>
</dbReference>
<name>A0A3E0TXT8_9GAMM</name>
<proteinExistence type="predicted"/>
<protein>
    <recommendedName>
        <fullName evidence="3">Solute-binding protein family 3/N-terminal domain-containing protein</fullName>
    </recommendedName>
</protein>
<dbReference type="Gene3D" id="3.40.190.10">
    <property type="entry name" value="Periplasmic binding protein-like II"/>
    <property type="match status" value="2"/>
</dbReference>
<gene>
    <name evidence="1" type="ORF">DXX93_20390</name>
</gene>
<accession>A0A3E0TXT8</accession>